<comment type="similarity">
    <text evidence="4">Belongs to the ELP5 family.</text>
</comment>
<dbReference type="GO" id="GO:0016887">
    <property type="term" value="F:ATP hydrolysis activity"/>
    <property type="evidence" value="ECO:0007669"/>
    <property type="project" value="EnsemblFungi"/>
</dbReference>
<dbReference type="EMBL" id="HE616748">
    <property type="protein sequence ID" value="CCE93439.1"/>
    <property type="molecule type" value="Genomic_DNA"/>
</dbReference>
<dbReference type="InterPro" id="IPR027417">
    <property type="entry name" value="P-loop_NTPase"/>
</dbReference>
<dbReference type="InterPro" id="IPR019519">
    <property type="entry name" value="Elp5"/>
</dbReference>
<keyword evidence="7" id="KW-0819">tRNA processing</keyword>
<evidence type="ECO:0000256" key="6">
    <source>
        <dbReference type="ARBA" id="ARBA00022490"/>
    </source>
</evidence>
<dbReference type="AlphaFoldDB" id="G8ZYG4"/>
<evidence type="ECO:0000256" key="8">
    <source>
        <dbReference type="ARBA" id="ARBA00023242"/>
    </source>
</evidence>
<evidence type="ECO:0000256" key="5">
    <source>
        <dbReference type="ARBA" id="ARBA00020264"/>
    </source>
</evidence>
<evidence type="ECO:0000256" key="1">
    <source>
        <dbReference type="ARBA" id="ARBA00004123"/>
    </source>
</evidence>
<sequence length="301" mass="33756">MSTSLHNPSILLKRVLSLADFSPLVLAIDSIAQSSCKLIEEVYYNAKESGDFTIIYISFETANEPSYADIFIRAEALSLEKLSQTIQSYLPPSNRPTKSKFLVVIDSINHISTNHISQFVGSIASLHSTLLAVYHADLPEYQEKTLAHYPSSIELLNFMATTILKVQQVTSKNATEEEIENDLSRFLIPRGLNNDIFKLTLTTRRKSGRSQSYSFHINTKTHSYETIIASSPADGEGNENPEMLQGLSTFNLSTSAKQKMAKEQVELPFLEAQSFNTGGAIVYQFEKDDDYDEEDPFEDPF</sequence>
<dbReference type="Proteomes" id="UP000005627">
    <property type="component" value="Chromosome 7"/>
</dbReference>
<dbReference type="InParanoid" id="G8ZYG4"/>
<keyword evidence="8" id="KW-0539">Nucleus</keyword>
<comment type="subcellular location">
    <subcellularLocation>
        <location evidence="2">Cytoplasm</location>
    </subcellularLocation>
    <subcellularLocation>
        <location evidence="1">Nucleus</location>
    </subcellularLocation>
</comment>
<evidence type="ECO:0000256" key="4">
    <source>
        <dbReference type="ARBA" id="ARBA00009567"/>
    </source>
</evidence>
<protein>
    <recommendedName>
        <fullName evidence="5">Elongator complex protein 5</fullName>
    </recommendedName>
</protein>
<name>G8ZYG4_TORDE</name>
<dbReference type="PANTHER" id="PTHR15641:SF1">
    <property type="entry name" value="ELONGATOR COMPLEX PROTEIN 5"/>
    <property type="match status" value="1"/>
</dbReference>
<comment type="pathway">
    <text evidence="3">tRNA modification; 5-methoxycarbonylmethyl-2-thiouridine-tRNA biosynthesis.</text>
</comment>
<dbReference type="STRING" id="1076872.G8ZYG4"/>
<proteinExistence type="inferred from homology"/>
<evidence type="ECO:0000256" key="2">
    <source>
        <dbReference type="ARBA" id="ARBA00004496"/>
    </source>
</evidence>
<dbReference type="Pfam" id="PF10483">
    <property type="entry name" value="Elong_Iki1"/>
    <property type="match status" value="1"/>
</dbReference>
<dbReference type="OrthoDB" id="166907at2759"/>
<evidence type="ECO:0000256" key="7">
    <source>
        <dbReference type="ARBA" id="ARBA00022694"/>
    </source>
</evidence>
<dbReference type="HOGENOM" id="CLU_050414_1_0_1"/>
<dbReference type="GO" id="GO:0005634">
    <property type="term" value="C:nucleus"/>
    <property type="evidence" value="ECO:0007669"/>
    <property type="project" value="UniProtKB-SubCell"/>
</dbReference>
<accession>G8ZYG4</accession>
<dbReference type="CDD" id="cd19496">
    <property type="entry name" value="Elp5"/>
    <property type="match status" value="1"/>
</dbReference>
<keyword evidence="10" id="KW-1185">Reference proteome</keyword>
<keyword evidence="6" id="KW-0963">Cytoplasm</keyword>
<dbReference type="GO" id="GO:0042802">
    <property type="term" value="F:identical protein binding"/>
    <property type="evidence" value="ECO:0007669"/>
    <property type="project" value="EnsemblFungi"/>
</dbReference>
<evidence type="ECO:0000313" key="9">
    <source>
        <dbReference type="EMBL" id="CCE93439.1"/>
    </source>
</evidence>
<dbReference type="RefSeq" id="XP_003682650.1">
    <property type="nucleotide sequence ID" value="XM_003682602.1"/>
</dbReference>
<evidence type="ECO:0000313" key="10">
    <source>
        <dbReference type="Proteomes" id="UP000005627"/>
    </source>
</evidence>
<gene>
    <name evidence="9" type="primary">TDEL0G00720</name>
    <name evidence="9" type="ORF">TDEL_0G00720</name>
</gene>
<dbReference type="Gene3D" id="3.40.50.300">
    <property type="entry name" value="P-loop containing nucleotide triphosphate hydrolases"/>
    <property type="match status" value="1"/>
</dbReference>
<dbReference type="PANTHER" id="PTHR15641">
    <property type="entry name" value="ELONGATOR COMPLEX PROTEIN 5"/>
    <property type="match status" value="1"/>
</dbReference>
<dbReference type="GO" id="GO:0033588">
    <property type="term" value="C:elongator holoenzyme complex"/>
    <property type="evidence" value="ECO:0007669"/>
    <property type="project" value="EnsemblFungi"/>
</dbReference>
<dbReference type="GO" id="GO:0002098">
    <property type="term" value="P:tRNA wobble uridine modification"/>
    <property type="evidence" value="ECO:0007669"/>
    <property type="project" value="InterPro"/>
</dbReference>
<dbReference type="GeneID" id="11504497"/>
<reference evidence="9 10" key="1">
    <citation type="journal article" date="2011" name="Proc. Natl. Acad. Sci. U.S.A.">
        <title>Evolutionary erosion of yeast sex chromosomes by mating-type switching accidents.</title>
        <authorList>
            <person name="Gordon J.L."/>
            <person name="Armisen D."/>
            <person name="Proux-Wera E."/>
            <person name="Oheigeartaigh S.S."/>
            <person name="Byrne K.P."/>
            <person name="Wolfe K.H."/>
        </authorList>
    </citation>
    <scope>NUCLEOTIDE SEQUENCE [LARGE SCALE GENOMIC DNA]</scope>
    <source>
        <strain evidence="10">ATCC 10662 / CBS 1146 / NBRC 0425 / NCYC 2629 / NRRL Y-866</strain>
    </source>
</reference>
<organism evidence="9 10">
    <name type="scientific">Torulaspora delbrueckii</name>
    <name type="common">Yeast</name>
    <name type="synonym">Candida colliculosa</name>
    <dbReference type="NCBI Taxonomy" id="4950"/>
    <lineage>
        <taxon>Eukaryota</taxon>
        <taxon>Fungi</taxon>
        <taxon>Dikarya</taxon>
        <taxon>Ascomycota</taxon>
        <taxon>Saccharomycotina</taxon>
        <taxon>Saccharomycetes</taxon>
        <taxon>Saccharomycetales</taxon>
        <taxon>Saccharomycetaceae</taxon>
        <taxon>Torulaspora</taxon>
    </lineage>
</organism>
<dbReference type="UniPathway" id="UPA00988"/>
<dbReference type="GO" id="GO:0005777">
    <property type="term" value="C:peroxisome"/>
    <property type="evidence" value="ECO:0007669"/>
    <property type="project" value="EnsemblFungi"/>
</dbReference>
<dbReference type="KEGG" id="tdl:TDEL_0G00720"/>
<dbReference type="eggNOG" id="ENOG502QQIZ">
    <property type="taxonomic scope" value="Eukaryota"/>
</dbReference>
<evidence type="ECO:0000256" key="3">
    <source>
        <dbReference type="ARBA" id="ARBA00005043"/>
    </source>
</evidence>
<dbReference type="GO" id="GO:0005829">
    <property type="term" value="C:cytosol"/>
    <property type="evidence" value="ECO:0007669"/>
    <property type="project" value="TreeGrafter"/>
</dbReference>
<dbReference type="GO" id="GO:0000049">
    <property type="term" value="F:tRNA binding"/>
    <property type="evidence" value="ECO:0007669"/>
    <property type="project" value="EnsemblFungi"/>
</dbReference>
<dbReference type="FunCoup" id="G8ZYG4">
    <property type="interactions" value="1299"/>
</dbReference>